<sequence>NNQNPRQNIKIMEMKELYSKKIDKKLLRPQVTNIQQDTKVLKIKVYNIKVSPERELTTKLKE</sequence>
<name>A0ABN7WT46_GIGMA</name>
<protein>
    <submittedName>
        <fullName evidence="1">35895_t:CDS:1</fullName>
    </submittedName>
</protein>
<accession>A0ABN7WT46</accession>
<gene>
    <name evidence="1" type="ORF">GMARGA_LOCUS34275</name>
</gene>
<evidence type="ECO:0000313" key="2">
    <source>
        <dbReference type="Proteomes" id="UP000789901"/>
    </source>
</evidence>
<feature type="non-terminal residue" evidence="1">
    <location>
        <position position="1"/>
    </location>
</feature>
<dbReference type="EMBL" id="CAJVQB010059606">
    <property type="protein sequence ID" value="CAG8839054.1"/>
    <property type="molecule type" value="Genomic_DNA"/>
</dbReference>
<reference evidence="1 2" key="1">
    <citation type="submission" date="2021-06" db="EMBL/GenBank/DDBJ databases">
        <authorList>
            <person name="Kallberg Y."/>
            <person name="Tangrot J."/>
            <person name="Rosling A."/>
        </authorList>
    </citation>
    <scope>NUCLEOTIDE SEQUENCE [LARGE SCALE GENOMIC DNA]</scope>
    <source>
        <strain evidence="1 2">120-4 pot B 10/14</strain>
    </source>
</reference>
<keyword evidence="2" id="KW-1185">Reference proteome</keyword>
<evidence type="ECO:0000313" key="1">
    <source>
        <dbReference type="EMBL" id="CAG8839054.1"/>
    </source>
</evidence>
<dbReference type="Proteomes" id="UP000789901">
    <property type="component" value="Unassembled WGS sequence"/>
</dbReference>
<proteinExistence type="predicted"/>
<comment type="caution">
    <text evidence="1">The sequence shown here is derived from an EMBL/GenBank/DDBJ whole genome shotgun (WGS) entry which is preliminary data.</text>
</comment>
<organism evidence="1 2">
    <name type="scientific">Gigaspora margarita</name>
    <dbReference type="NCBI Taxonomy" id="4874"/>
    <lineage>
        <taxon>Eukaryota</taxon>
        <taxon>Fungi</taxon>
        <taxon>Fungi incertae sedis</taxon>
        <taxon>Mucoromycota</taxon>
        <taxon>Glomeromycotina</taxon>
        <taxon>Glomeromycetes</taxon>
        <taxon>Diversisporales</taxon>
        <taxon>Gigasporaceae</taxon>
        <taxon>Gigaspora</taxon>
    </lineage>
</organism>